<dbReference type="PANTHER" id="PTHR33619:SF3">
    <property type="entry name" value="POLYSACCHARIDE EXPORT PROTEIN GFCE-RELATED"/>
    <property type="match status" value="1"/>
</dbReference>
<evidence type="ECO:0000256" key="6">
    <source>
        <dbReference type="ARBA" id="ARBA00022692"/>
    </source>
</evidence>
<keyword evidence="5" id="KW-0762">Sugar transport</keyword>
<feature type="chain" id="PRO_5047225095" evidence="16">
    <location>
        <begin position="23"/>
        <end position="269"/>
    </location>
</feature>
<dbReference type="InterPro" id="IPR049712">
    <property type="entry name" value="Poly_export"/>
</dbReference>
<evidence type="ECO:0000313" key="19">
    <source>
        <dbReference type="EMBL" id="MFC4666172.1"/>
    </source>
</evidence>
<keyword evidence="8" id="KW-0625">Polysaccharide transport</keyword>
<comment type="caution">
    <text evidence="19">The sequence shown here is derived from an EMBL/GenBank/DDBJ whole genome shotgun (WGS) entry which is preliminary data.</text>
</comment>
<comment type="similarity">
    <text evidence="2">Belongs to the BexD/CtrA/VexA family.</text>
</comment>
<keyword evidence="20" id="KW-1185">Reference proteome</keyword>
<evidence type="ECO:0000256" key="4">
    <source>
        <dbReference type="ARBA" id="ARBA00022452"/>
    </source>
</evidence>
<dbReference type="RefSeq" id="WP_380078981.1">
    <property type="nucleotide sequence ID" value="NZ_JBHSGO010000180.1"/>
</dbReference>
<dbReference type="PANTHER" id="PTHR33619">
    <property type="entry name" value="POLYSACCHARIDE EXPORT PROTEIN GFCE-RELATED"/>
    <property type="match status" value="1"/>
</dbReference>
<evidence type="ECO:0000259" key="17">
    <source>
        <dbReference type="Pfam" id="PF02563"/>
    </source>
</evidence>
<evidence type="ECO:0000256" key="9">
    <source>
        <dbReference type="ARBA" id="ARBA00023065"/>
    </source>
</evidence>
<keyword evidence="3" id="KW-0813">Transport</keyword>
<dbReference type="InterPro" id="IPR054765">
    <property type="entry name" value="SLBB_dom"/>
</dbReference>
<feature type="domain" description="Polysaccharide export protein N-terminal" evidence="17">
    <location>
        <begin position="48"/>
        <end position="145"/>
    </location>
</feature>
<evidence type="ECO:0000256" key="2">
    <source>
        <dbReference type="ARBA" id="ARBA00009450"/>
    </source>
</evidence>
<dbReference type="PROSITE" id="PS51257">
    <property type="entry name" value="PROKAR_LIPOPROTEIN"/>
    <property type="match status" value="1"/>
</dbReference>
<dbReference type="EMBL" id="JBHSGO010000180">
    <property type="protein sequence ID" value="MFC4666172.1"/>
    <property type="molecule type" value="Genomic_DNA"/>
</dbReference>
<name>A0ABV9K803_9PORP</name>
<sequence length="269" mass="29761">MVKNKITTTVKLILFIAVISLATSCASKKDIIYFQDLKSGMTERTISPNSIKVQSGDKLSIVVNSKDPQLSNLFNLPVTSQLVGVRGSSSQQMSCYTIDQQGNIDFPIIGLIHVAGMSRTEIAQKIKQLIISNNFIKDPTVTVEFANLYVAVLGEVNQPGRYAVDRDNLTLLDAISMAGDLTIYGNRNKVTIIREKDNKQTTYMVDLRSANDLFSSPAYYLQQGDVIYIEPNTVRARQSTVNGNNVLSTSFWMSVASLATTIALFFVRR</sequence>
<keyword evidence="6 15" id="KW-0812">Transmembrane</keyword>
<keyword evidence="9" id="KW-0406">Ion transport</keyword>
<dbReference type="Proteomes" id="UP001596020">
    <property type="component" value="Unassembled WGS sequence"/>
</dbReference>
<keyword evidence="14" id="KW-0449">Lipoprotein</keyword>
<reference evidence="20" key="1">
    <citation type="journal article" date="2019" name="Int. J. Syst. Evol. Microbiol.">
        <title>The Global Catalogue of Microorganisms (GCM) 10K type strain sequencing project: providing services to taxonomists for standard genome sequencing and annotation.</title>
        <authorList>
            <consortium name="The Broad Institute Genomics Platform"/>
            <consortium name="The Broad Institute Genome Sequencing Center for Infectious Disease"/>
            <person name="Wu L."/>
            <person name="Ma J."/>
        </authorList>
    </citation>
    <scope>NUCLEOTIDE SEQUENCE [LARGE SCALE GENOMIC DNA]</scope>
    <source>
        <strain evidence="20">CGMCC 4.7357</strain>
    </source>
</reference>
<evidence type="ECO:0000256" key="10">
    <source>
        <dbReference type="ARBA" id="ARBA00023114"/>
    </source>
</evidence>
<dbReference type="InterPro" id="IPR003715">
    <property type="entry name" value="Poly_export_N"/>
</dbReference>
<proteinExistence type="inferred from homology"/>
<evidence type="ECO:0000256" key="1">
    <source>
        <dbReference type="ARBA" id="ARBA00004571"/>
    </source>
</evidence>
<keyword evidence="12" id="KW-0564">Palmitate</keyword>
<evidence type="ECO:0000256" key="3">
    <source>
        <dbReference type="ARBA" id="ARBA00022448"/>
    </source>
</evidence>
<keyword evidence="15" id="KW-1133">Transmembrane helix</keyword>
<keyword evidence="4" id="KW-1134">Transmembrane beta strand</keyword>
<evidence type="ECO:0000259" key="18">
    <source>
        <dbReference type="Pfam" id="PF22461"/>
    </source>
</evidence>
<feature type="transmembrane region" description="Helical" evidence="15">
    <location>
        <begin position="246"/>
        <end position="267"/>
    </location>
</feature>
<dbReference type="Gene3D" id="3.10.560.10">
    <property type="entry name" value="Outer membrane lipoprotein wza domain like"/>
    <property type="match status" value="1"/>
</dbReference>
<evidence type="ECO:0000256" key="15">
    <source>
        <dbReference type="SAM" id="Phobius"/>
    </source>
</evidence>
<evidence type="ECO:0000256" key="12">
    <source>
        <dbReference type="ARBA" id="ARBA00023139"/>
    </source>
</evidence>
<keyword evidence="10" id="KW-0626">Porin</keyword>
<feature type="domain" description="SLBB" evidence="18">
    <location>
        <begin position="150"/>
        <end position="229"/>
    </location>
</feature>
<evidence type="ECO:0000256" key="13">
    <source>
        <dbReference type="ARBA" id="ARBA00023237"/>
    </source>
</evidence>
<dbReference type="Pfam" id="PF02563">
    <property type="entry name" value="Poly_export"/>
    <property type="match status" value="1"/>
</dbReference>
<gene>
    <name evidence="19" type="ORF">ACFO3G_06125</name>
</gene>
<comment type="subcellular location">
    <subcellularLocation>
        <location evidence="1">Cell outer membrane</location>
        <topology evidence="1">Multi-pass membrane protein</topology>
    </subcellularLocation>
</comment>
<evidence type="ECO:0000256" key="16">
    <source>
        <dbReference type="SAM" id="SignalP"/>
    </source>
</evidence>
<protein>
    <submittedName>
        <fullName evidence="19">Polysaccharide biosynthesis/export family protein</fullName>
    </submittedName>
</protein>
<evidence type="ECO:0000256" key="14">
    <source>
        <dbReference type="ARBA" id="ARBA00023288"/>
    </source>
</evidence>
<evidence type="ECO:0000256" key="8">
    <source>
        <dbReference type="ARBA" id="ARBA00023047"/>
    </source>
</evidence>
<evidence type="ECO:0000256" key="7">
    <source>
        <dbReference type="ARBA" id="ARBA00022729"/>
    </source>
</evidence>
<accession>A0ABV9K803</accession>
<organism evidence="19 20">
    <name type="scientific">Falsiporphyromonas endometrii</name>
    <dbReference type="NCBI Taxonomy" id="1387297"/>
    <lineage>
        <taxon>Bacteria</taxon>
        <taxon>Pseudomonadati</taxon>
        <taxon>Bacteroidota</taxon>
        <taxon>Bacteroidia</taxon>
        <taxon>Bacteroidales</taxon>
        <taxon>Porphyromonadaceae</taxon>
        <taxon>Falsiporphyromonas</taxon>
    </lineage>
</organism>
<evidence type="ECO:0000256" key="5">
    <source>
        <dbReference type="ARBA" id="ARBA00022597"/>
    </source>
</evidence>
<evidence type="ECO:0000256" key="11">
    <source>
        <dbReference type="ARBA" id="ARBA00023136"/>
    </source>
</evidence>
<evidence type="ECO:0000313" key="20">
    <source>
        <dbReference type="Proteomes" id="UP001596020"/>
    </source>
</evidence>
<feature type="signal peptide" evidence="16">
    <location>
        <begin position="1"/>
        <end position="22"/>
    </location>
</feature>
<dbReference type="Pfam" id="PF22461">
    <property type="entry name" value="SLBB_2"/>
    <property type="match status" value="1"/>
</dbReference>
<keyword evidence="7 16" id="KW-0732">Signal</keyword>
<keyword evidence="13" id="KW-0998">Cell outer membrane</keyword>
<keyword evidence="11 15" id="KW-0472">Membrane</keyword>